<dbReference type="InterPro" id="IPR016208">
    <property type="entry name" value="Ald_Oxase/xanthine_DH-like"/>
</dbReference>
<dbReference type="GO" id="GO:0005506">
    <property type="term" value="F:iron ion binding"/>
    <property type="evidence" value="ECO:0007669"/>
    <property type="project" value="InterPro"/>
</dbReference>
<dbReference type="InterPro" id="IPR000674">
    <property type="entry name" value="Ald_Oxase/Xan_DH_a/b"/>
</dbReference>
<feature type="domain" description="Aldehyde oxidase/xanthine dehydrogenase a/b hammerhead" evidence="1">
    <location>
        <begin position="28"/>
        <end position="134"/>
    </location>
</feature>
<organism evidence="2 3">
    <name type="scientific">Sulfobacillus benefaciens</name>
    <dbReference type="NCBI Taxonomy" id="453960"/>
    <lineage>
        <taxon>Bacteria</taxon>
        <taxon>Bacillati</taxon>
        <taxon>Bacillota</taxon>
        <taxon>Clostridia</taxon>
        <taxon>Eubacteriales</taxon>
        <taxon>Clostridiales Family XVII. Incertae Sedis</taxon>
        <taxon>Sulfobacillus</taxon>
    </lineage>
</organism>
<dbReference type="InterPro" id="IPR036856">
    <property type="entry name" value="Ald_Oxase/Xan_DH_a/b_sf"/>
</dbReference>
<proteinExistence type="predicted"/>
<evidence type="ECO:0000259" key="1">
    <source>
        <dbReference type="SMART" id="SM01008"/>
    </source>
</evidence>
<evidence type="ECO:0000313" key="3">
    <source>
        <dbReference type="Proteomes" id="UP000242699"/>
    </source>
</evidence>
<dbReference type="EMBL" id="PXYT01000017">
    <property type="protein sequence ID" value="PSR29136.1"/>
    <property type="molecule type" value="Genomic_DNA"/>
</dbReference>
<dbReference type="InterPro" id="IPR008274">
    <property type="entry name" value="AldOxase/xan_DH_MoCoBD1"/>
</dbReference>
<sequence>MTIRIPNLVKTPASLSAGPRIDAWAKVTGQALYADDIRWPNMAYGVLVASPYPHARIVKVDLEPAQAMPGVLAALAGPGSVAPYGIMPSTQDEHALATDKVVYLGEPVAAVAATTLAAARDAAGKIVCEYEVLKPVLRPGIEKENPGMEPVHPGRLEGNLFKEVDLEFGDTAKGFLHAYTTAEDTFFYQGSAHVAMEPHAALGYWTPEGRVELITATQTPHYVQRELAVALGIESYRIRVRASVVGGGFGGKSELFPHEIAAVLLSRACGRPVKITLSREEVFYAHRGRHPVSMRVRTAWNKDGRIQAMDFRSVLDGGAYASYGLATTYYTGALQTVTYTIPAYHFHGERWYTNKPPCGPKRGHGTTQPRALVEVHLDRVARALGIDPIELRRRNLTPAYSVTINQLEVGSSGLQACLDAVESLSNWHARRSRPDPDRGLGFACSAYLSGAGLPIYWNPLPHSGVRMAVNRDGGVQVFCGLTDIGQGAETMLVVLVAKALGIKADRIRVYTADTGTTPVDLGSYSSRVSMMAGNAVLEAAQRMRQILKDSVCAHKGVAQSMVVQDGELFYVQGDEPISFTQAVLWAEEDLGPLTTFGAYTPPKALGRYKGAGVGPSPAYSFTACVADVSVDREDGRVTVHHLWVAHDLGTPLHAPSVEGQIRGGVVMGLGEVLMERQAFNPDGRHRGPHLLGYPIPTIRDVPPITIAVVGEPDPRGPMGAKEVGQGPLNPVIPAVINAISDAVGIDVNETPVTPDKVLRALNQKSRRKGL</sequence>
<reference evidence="2 3" key="1">
    <citation type="journal article" date="2014" name="BMC Genomics">
        <title>Comparison of environmental and isolate Sulfobacillus genomes reveals diverse carbon, sulfur, nitrogen, and hydrogen metabolisms.</title>
        <authorList>
            <person name="Justice N.B."/>
            <person name="Norman A."/>
            <person name="Brown C.T."/>
            <person name="Singh A."/>
            <person name="Thomas B.C."/>
            <person name="Banfield J.F."/>
        </authorList>
    </citation>
    <scope>NUCLEOTIDE SEQUENCE [LARGE SCALE GENOMIC DNA]</scope>
    <source>
        <strain evidence="2">AMDSBA1</strain>
    </source>
</reference>
<dbReference type="Pfam" id="PF02738">
    <property type="entry name" value="MoCoBD_1"/>
    <property type="match status" value="1"/>
</dbReference>
<accession>A0A2T2X3V2</accession>
<name>A0A2T2X3V2_9FIRM</name>
<dbReference type="PANTHER" id="PTHR11908">
    <property type="entry name" value="XANTHINE DEHYDROGENASE"/>
    <property type="match status" value="1"/>
</dbReference>
<gene>
    <name evidence="2" type="ORF">C7B43_09005</name>
</gene>
<dbReference type="Gene3D" id="3.90.1170.50">
    <property type="entry name" value="Aldehyde oxidase/xanthine dehydrogenase, a/b hammerhead"/>
    <property type="match status" value="1"/>
</dbReference>
<dbReference type="Pfam" id="PF01315">
    <property type="entry name" value="Ald_Xan_dh_C"/>
    <property type="match status" value="1"/>
</dbReference>
<dbReference type="SMART" id="SM01008">
    <property type="entry name" value="Ald_Xan_dh_C"/>
    <property type="match status" value="1"/>
</dbReference>
<dbReference type="SUPFAM" id="SSF54665">
    <property type="entry name" value="CO dehydrogenase molybdoprotein N-domain-like"/>
    <property type="match status" value="1"/>
</dbReference>
<dbReference type="Pfam" id="PF20256">
    <property type="entry name" value="MoCoBD_2"/>
    <property type="match status" value="1"/>
</dbReference>
<comment type="caution">
    <text evidence="2">The sequence shown here is derived from an EMBL/GenBank/DDBJ whole genome shotgun (WGS) entry which is preliminary data.</text>
</comment>
<evidence type="ECO:0000313" key="2">
    <source>
        <dbReference type="EMBL" id="PSR29136.1"/>
    </source>
</evidence>
<dbReference type="Proteomes" id="UP000242699">
    <property type="component" value="Unassembled WGS sequence"/>
</dbReference>
<protein>
    <submittedName>
        <fullName evidence="2">Aldehyde oxidase</fullName>
    </submittedName>
</protein>
<dbReference type="AlphaFoldDB" id="A0A2T2X3V2"/>
<dbReference type="InterPro" id="IPR046867">
    <property type="entry name" value="AldOxase/xan_DH_MoCoBD2"/>
</dbReference>
<dbReference type="Gene3D" id="3.30.365.10">
    <property type="entry name" value="Aldehyde oxidase/xanthine dehydrogenase, molybdopterin binding domain"/>
    <property type="match status" value="4"/>
</dbReference>
<dbReference type="PANTHER" id="PTHR11908:SF157">
    <property type="entry name" value="XANTHINE DEHYDROGENASE SUBUNIT D-RELATED"/>
    <property type="match status" value="1"/>
</dbReference>
<dbReference type="InterPro" id="IPR037165">
    <property type="entry name" value="AldOxase/xan_DH_Mopterin-bd_sf"/>
</dbReference>
<dbReference type="GO" id="GO:0016491">
    <property type="term" value="F:oxidoreductase activity"/>
    <property type="evidence" value="ECO:0007669"/>
    <property type="project" value="InterPro"/>
</dbReference>
<dbReference type="SUPFAM" id="SSF56003">
    <property type="entry name" value="Molybdenum cofactor-binding domain"/>
    <property type="match status" value="1"/>
</dbReference>